<proteinExistence type="predicted"/>
<comment type="caution">
    <text evidence="2">The sequence shown here is derived from an EMBL/GenBank/DDBJ whole genome shotgun (WGS) entry which is preliminary data.</text>
</comment>
<evidence type="ECO:0000313" key="3">
    <source>
        <dbReference type="Proteomes" id="UP000248987"/>
    </source>
</evidence>
<dbReference type="Proteomes" id="UP000248987">
    <property type="component" value="Unassembled WGS sequence"/>
</dbReference>
<feature type="transmembrane region" description="Helical" evidence="1">
    <location>
        <begin position="138"/>
        <end position="159"/>
    </location>
</feature>
<reference evidence="2 3" key="1">
    <citation type="submission" date="2018-06" db="EMBL/GenBank/DDBJ databases">
        <title>Genomic Encyclopedia of Archaeal and Bacterial Type Strains, Phase II (KMG-II): from individual species to whole genera.</title>
        <authorList>
            <person name="Goeker M."/>
        </authorList>
    </citation>
    <scope>NUCLEOTIDE SEQUENCE [LARGE SCALE GENOMIC DNA]</scope>
    <source>
        <strain evidence="2 3">DSM 12408</strain>
    </source>
</reference>
<feature type="transmembrane region" description="Helical" evidence="1">
    <location>
        <begin position="35"/>
        <end position="57"/>
    </location>
</feature>
<feature type="transmembrane region" description="Helical" evidence="1">
    <location>
        <begin position="108"/>
        <end position="126"/>
    </location>
</feature>
<dbReference type="AlphaFoldDB" id="A0A327SEV5"/>
<feature type="transmembrane region" description="Helical" evidence="1">
    <location>
        <begin position="208"/>
        <end position="229"/>
    </location>
</feature>
<evidence type="ECO:0000313" key="2">
    <source>
        <dbReference type="EMBL" id="RAJ27590.1"/>
    </source>
</evidence>
<protein>
    <submittedName>
        <fullName evidence="2">Uncharacterized protein</fullName>
    </submittedName>
</protein>
<organism evidence="2 3">
    <name type="scientific">Gelidibacter algens</name>
    <dbReference type="NCBI Taxonomy" id="49280"/>
    <lineage>
        <taxon>Bacteria</taxon>
        <taxon>Pseudomonadati</taxon>
        <taxon>Bacteroidota</taxon>
        <taxon>Flavobacteriia</taxon>
        <taxon>Flavobacteriales</taxon>
        <taxon>Flavobacteriaceae</taxon>
        <taxon>Gelidibacter</taxon>
    </lineage>
</organism>
<keyword evidence="1" id="KW-0472">Membrane</keyword>
<feature type="transmembrane region" description="Helical" evidence="1">
    <location>
        <begin position="171"/>
        <end position="196"/>
    </location>
</feature>
<evidence type="ECO:0000256" key="1">
    <source>
        <dbReference type="SAM" id="Phobius"/>
    </source>
</evidence>
<gene>
    <name evidence="2" type="ORF">LX77_00162</name>
</gene>
<dbReference type="RefSeq" id="WP_146608898.1">
    <property type="nucleotide sequence ID" value="NZ_QLLQ01000001.1"/>
</dbReference>
<name>A0A327SEV5_9FLAO</name>
<dbReference type="EMBL" id="QLLQ01000001">
    <property type="protein sequence ID" value="RAJ27590.1"/>
    <property type="molecule type" value="Genomic_DNA"/>
</dbReference>
<keyword evidence="1" id="KW-1133">Transmembrane helix</keyword>
<feature type="transmembrane region" description="Helical" evidence="1">
    <location>
        <begin position="77"/>
        <end position="96"/>
    </location>
</feature>
<keyword evidence="3" id="KW-1185">Reference proteome</keyword>
<accession>A0A327SEV5</accession>
<keyword evidence="1" id="KW-0812">Transmembrane</keyword>
<sequence>MEEFLKQNYTLLTHSVELLAVISGMVSYRKYKSTAVKYFIFFLVYAIIIDFLGVYPKYFKSWGISDLIKGTAVENNYLWYTVFWGMGSTLFYTTFFRRILNDSRKKSILKYAILFFLIGSIAQFAFHFQSHNTEYRIAIFVAGSFLILGSVFLYFIEVLESDKVLTFYKSIYFWISAVILIWFLITTPLIFYDIYFSTADWNFILLKWQIYLFANMFMYLSFSFALLWCKPQND</sequence>